<comment type="caution">
    <text evidence="6">The sequence shown here is derived from an EMBL/GenBank/DDBJ whole genome shotgun (WGS) entry which is preliminary data.</text>
</comment>
<dbReference type="SUPFAM" id="SSF52540">
    <property type="entry name" value="P-loop containing nucleoside triphosphate hydrolases"/>
    <property type="match status" value="1"/>
</dbReference>
<dbReference type="SMART" id="SM00382">
    <property type="entry name" value="AAA"/>
    <property type="match status" value="1"/>
</dbReference>
<dbReference type="InterPro" id="IPR032823">
    <property type="entry name" value="BCA_ABC_TP_C"/>
</dbReference>
<dbReference type="InterPro" id="IPR003593">
    <property type="entry name" value="AAA+_ATPase"/>
</dbReference>
<dbReference type="GO" id="GO:0016887">
    <property type="term" value="F:ATP hydrolysis activity"/>
    <property type="evidence" value="ECO:0007669"/>
    <property type="project" value="InterPro"/>
</dbReference>
<dbReference type="GO" id="GO:0005524">
    <property type="term" value="F:ATP binding"/>
    <property type="evidence" value="ECO:0007669"/>
    <property type="project" value="UniProtKB-KW"/>
</dbReference>
<keyword evidence="2" id="KW-1003">Cell membrane</keyword>
<dbReference type="GO" id="GO:0005886">
    <property type="term" value="C:plasma membrane"/>
    <property type="evidence" value="ECO:0007669"/>
    <property type="project" value="TreeGrafter"/>
</dbReference>
<dbReference type="CDD" id="cd03219">
    <property type="entry name" value="ABC_Mj1267_LivG_branched"/>
    <property type="match status" value="1"/>
</dbReference>
<dbReference type="AlphaFoldDB" id="A0A7X0P9S0"/>
<name>A0A7X0P9S0_9BURK</name>
<evidence type="ECO:0000313" key="7">
    <source>
        <dbReference type="Proteomes" id="UP000575083"/>
    </source>
</evidence>
<reference evidence="6 7" key="1">
    <citation type="submission" date="2020-08" db="EMBL/GenBank/DDBJ databases">
        <title>Functional genomics of gut bacteria from endangered species of beetles.</title>
        <authorList>
            <person name="Carlos-Shanley C."/>
        </authorList>
    </citation>
    <scope>NUCLEOTIDE SEQUENCE [LARGE SCALE GENOMIC DNA]</scope>
    <source>
        <strain evidence="6 7">S00198</strain>
    </source>
</reference>
<evidence type="ECO:0000259" key="5">
    <source>
        <dbReference type="PROSITE" id="PS50893"/>
    </source>
</evidence>
<dbReference type="Pfam" id="PF12399">
    <property type="entry name" value="BCA_ABC_TP_C"/>
    <property type="match status" value="1"/>
</dbReference>
<dbReference type="InterPro" id="IPR003439">
    <property type="entry name" value="ABC_transporter-like_ATP-bd"/>
</dbReference>
<keyword evidence="1" id="KW-0813">Transport</keyword>
<dbReference type="Gene3D" id="3.40.50.300">
    <property type="entry name" value="P-loop containing nucleotide triphosphate hydrolases"/>
    <property type="match status" value="1"/>
</dbReference>
<dbReference type="InterPro" id="IPR017871">
    <property type="entry name" value="ABC_transporter-like_CS"/>
</dbReference>
<evidence type="ECO:0000256" key="4">
    <source>
        <dbReference type="ARBA" id="ARBA00022840"/>
    </source>
</evidence>
<dbReference type="RefSeq" id="WP_184855127.1">
    <property type="nucleotide sequence ID" value="NZ_JACHLK010000001.1"/>
</dbReference>
<evidence type="ECO:0000313" key="6">
    <source>
        <dbReference type="EMBL" id="MBB6557689.1"/>
    </source>
</evidence>
<dbReference type="EMBL" id="JACHLK010000001">
    <property type="protein sequence ID" value="MBB6557689.1"/>
    <property type="molecule type" value="Genomic_DNA"/>
</dbReference>
<protein>
    <submittedName>
        <fullName evidence="6">Branched-chain amino acid transport system ATP-binding protein</fullName>
    </submittedName>
</protein>
<keyword evidence="7" id="KW-1185">Reference proteome</keyword>
<evidence type="ECO:0000256" key="1">
    <source>
        <dbReference type="ARBA" id="ARBA00022448"/>
    </source>
</evidence>
<dbReference type="InterPro" id="IPR051120">
    <property type="entry name" value="ABC_AA/LPS_Transport"/>
</dbReference>
<dbReference type="Pfam" id="PF00005">
    <property type="entry name" value="ABC_tran"/>
    <property type="match status" value="1"/>
</dbReference>
<dbReference type="InterPro" id="IPR027417">
    <property type="entry name" value="P-loop_NTPase"/>
</dbReference>
<dbReference type="PROSITE" id="PS00211">
    <property type="entry name" value="ABC_TRANSPORTER_1"/>
    <property type="match status" value="1"/>
</dbReference>
<keyword evidence="4 6" id="KW-0067">ATP-binding</keyword>
<keyword evidence="3" id="KW-0547">Nucleotide-binding</keyword>
<dbReference type="PANTHER" id="PTHR45772:SF9">
    <property type="entry name" value="CONSERVED COMPONENT OF ABC TRANSPORTER FOR NATURAL AMINO ACIDS"/>
    <property type="match status" value="1"/>
</dbReference>
<feature type="domain" description="ABC transporter" evidence="5">
    <location>
        <begin position="11"/>
        <end position="253"/>
    </location>
</feature>
<dbReference type="PANTHER" id="PTHR45772">
    <property type="entry name" value="CONSERVED COMPONENT OF ABC TRANSPORTER FOR NATURAL AMINO ACIDS-RELATED"/>
    <property type="match status" value="1"/>
</dbReference>
<sequence length="262" mass="28402">MNSVTSSPILLEAVGVEKRYDKFAALAGVDLKVRAHTVHSVIGPNGAGKTTLFHMLTGTKNVSGGRIVFDGHDVTHEPDHRRVQRGMARSFQVTSLFLTLPVRENLRLAAQGTAPRHALNCWHAPLGTRSQADVVASVLARLGLERHADTPVGNLSHGQQRRLEVGMALAARPKAIFLDEPTSGMGIDDLDDMKRLIQGLKDEHTVVLIEHNMNIVMDISDTVTVMQQGRVLAEGHPHAIRSDDRVRSAYLGNMITGGKAAA</sequence>
<organism evidence="6 7">
    <name type="scientific">Acidovorax soli</name>
    <dbReference type="NCBI Taxonomy" id="592050"/>
    <lineage>
        <taxon>Bacteria</taxon>
        <taxon>Pseudomonadati</taxon>
        <taxon>Pseudomonadota</taxon>
        <taxon>Betaproteobacteria</taxon>
        <taxon>Burkholderiales</taxon>
        <taxon>Comamonadaceae</taxon>
        <taxon>Acidovorax</taxon>
    </lineage>
</organism>
<keyword evidence="2" id="KW-0472">Membrane</keyword>
<dbReference type="PROSITE" id="PS50893">
    <property type="entry name" value="ABC_TRANSPORTER_2"/>
    <property type="match status" value="1"/>
</dbReference>
<evidence type="ECO:0000256" key="3">
    <source>
        <dbReference type="ARBA" id="ARBA00022741"/>
    </source>
</evidence>
<gene>
    <name evidence="6" type="ORF">HNP48_000353</name>
</gene>
<accession>A0A7X0P9S0</accession>
<proteinExistence type="predicted"/>
<evidence type="ECO:0000256" key="2">
    <source>
        <dbReference type="ARBA" id="ARBA00022475"/>
    </source>
</evidence>
<dbReference type="Proteomes" id="UP000575083">
    <property type="component" value="Unassembled WGS sequence"/>
</dbReference>